<comment type="caution">
    <text evidence="2">The sequence shown here is derived from an EMBL/GenBank/DDBJ whole genome shotgun (WGS) entry which is preliminary data.</text>
</comment>
<evidence type="ECO:0000259" key="1">
    <source>
        <dbReference type="Pfam" id="PF13474"/>
    </source>
</evidence>
<protein>
    <submittedName>
        <fullName evidence="2">Ketosteroid isomerase-like protein</fullName>
    </submittedName>
</protein>
<dbReference type="InterPro" id="IPR032710">
    <property type="entry name" value="NTF2-like_dom_sf"/>
</dbReference>
<dbReference type="Proteomes" id="UP000316331">
    <property type="component" value="Unassembled WGS sequence"/>
</dbReference>
<name>A0A543FBA3_9NOCA</name>
<dbReference type="SUPFAM" id="SSF54427">
    <property type="entry name" value="NTF2-like"/>
    <property type="match status" value="1"/>
</dbReference>
<dbReference type="Gene3D" id="3.10.450.50">
    <property type="match status" value="1"/>
</dbReference>
<evidence type="ECO:0000313" key="3">
    <source>
        <dbReference type="Proteomes" id="UP000316331"/>
    </source>
</evidence>
<accession>A0A543FBA3</accession>
<keyword evidence="2" id="KW-0413">Isomerase</keyword>
<dbReference type="OrthoDB" id="9812295at2"/>
<reference evidence="2 3" key="1">
    <citation type="submission" date="2019-06" db="EMBL/GenBank/DDBJ databases">
        <title>Sequencing the genomes of 1000 actinobacteria strains.</title>
        <authorList>
            <person name="Klenk H.-P."/>
        </authorList>
    </citation>
    <scope>NUCLEOTIDE SEQUENCE [LARGE SCALE GENOMIC DNA]</scope>
    <source>
        <strain evidence="2 3">DSM 103495</strain>
    </source>
</reference>
<dbReference type="AlphaFoldDB" id="A0A543FBA3"/>
<sequence>MTQQSEIAAFLDSRTDAMRSKDLDRLMSFYTSDIVYYDAVAPLRFTGTDEVRRNFLRWFDGYEGPIGLETHDRTIVVDGDVAFANMLHLDSGKRKGGLDLGIWVRETTCLRRSDGAWSITHEHVSIPFDPNNFQVWIASDKNQPA</sequence>
<proteinExistence type="predicted"/>
<keyword evidence="3" id="KW-1185">Reference proteome</keyword>
<gene>
    <name evidence="2" type="ORF">FB390_2747</name>
</gene>
<organism evidence="2 3">
    <name type="scientific">Nocardia bhagyanarayanae</name>
    <dbReference type="NCBI Taxonomy" id="1215925"/>
    <lineage>
        <taxon>Bacteria</taxon>
        <taxon>Bacillati</taxon>
        <taxon>Actinomycetota</taxon>
        <taxon>Actinomycetes</taxon>
        <taxon>Mycobacteriales</taxon>
        <taxon>Nocardiaceae</taxon>
        <taxon>Nocardia</taxon>
    </lineage>
</organism>
<dbReference type="EMBL" id="VFPG01000001">
    <property type="protein sequence ID" value="TQM31102.1"/>
    <property type="molecule type" value="Genomic_DNA"/>
</dbReference>
<feature type="domain" description="SnoaL-like" evidence="1">
    <location>
        <begin position="7"/>
        <end position="128"/>
    </location>
</feature>
<evidence type="ECO:0000313" key="2">
    <source>
        <dbReference type="EMBL" id="TQM31102.1"/>
    </source>
</evidence>
<dbReference type="RefSeq" id="WP_141809265.1">
    <property type="nucleotide sequence ID" value="NZ_VFPG01000001.1"/>
</dbReference>
<dbReference type="GO" id="GO:0016853">
    <property type="term" value="F:isomerase activity"/>
    <property type="evidence" value="ECO:0007669"/>
    <property type="project" value="UniProtKB-KW"/>
</dbReference>
<dbReference type="Pfam" id="PF13474">
    <property type="entry name" value="SnoaL_3"/>
    <property type="match status" value="1"/>
</dbReference>
<dbReference type="InterPro" id="IPR037401">
    <property type="entry name" value="SnoaL-like"/>
</dbReference>